<reference evidence="10" key="2">
    <citation type="submission" date="2023-03" db="EMBL/GenBank/DDBJ databases">
        <authorList>
            <person name="Inwood S.N."/>
            <person name="Skelly J.G."/>
            <person name="Guhlin J."/>
            <person name="Harrop T.W.R."/>
            <person name="Goldson S.G."/>
            <person name="Dearden P.K."/>
        </authorList>
    </citation>
    <scope>NUCLEOTIDE SEQUENCE</scope>
    <source>
        <strain evidence="10">Irish</strain>
        <tissue evidence="10">Whole body</tissue>
    </source>
</reference>
<dbReference type="InterPro" id="IPR036236">
    <property type="entry name" value="Znf_C2H2_sf"/>
</dbReference>
<feature type="binding site" evidence="6">
    <location>
        <position position="59"/>
    </location>
    <ligand>
        <name>Zn(2+)</name>
        <dbReference type="ChEBI" id="CHEBI:29105"/>
    </ligand>
</feature>
<dbReference type="PROSITE" id="PS51915">
    <property type="entry name" value="ZAD"/>
    <property type="match status" value="1"/>
</dbReference>
<feature type="region of interest" description="Disordered" evidence="7">
    <location>
        <begin position="158"/>
        <end position="184"/>
    </location>
</feature>
<accession>A0AA39F687</accession>
<dbReference type="Pfam" id="PF00096">
    <property type="entry name" value="zf-C2H2"/>
    <property type="match status" value="5"/>
</dbReference>
<feature type="domain" description="C2H2-type" evidence="8">
    <location>
        <begin position="551"/>
        <end position="578"/>
    </location>
</feature>
<evidence type="ECO:0000256" key="5">
    <source>
        <dbReference type="PROSITE-ProRule" id="PRU00042"/>
    </source>
</evidence>
<evidence type="ECO:0000259" key="8">
    <source>
        <dbReference type="PROSITE" id="PS50157"/>
    </source>
</evidence>
<evidence type="ECO:0000256" key="3">
    <source>
        <dbReference type="ARBA" id="ARBA00022771"/>
    </source>
</evidence>
<dbReference type="PROSITE" id="PS00028">
    <property type="entry name" value="ZINC_FINGER_C2H2_1"/>
    <property type="match status" value="8"/>
</dbReference>
<dbReference type="GO" id="GO:0005634">
    <property type="term" value="C:nucleus"/>
    <property type="evidence" value="ECO:0007669"/>
    <property type="project" value="InterPro"/>
</dbReference>
<dbReference type="EMBL" id="JAQQBS010001422">
    <property type="protein sequence ID" value="KAK0163728.1"/>
    <property type="molecule type" value="Genomic_DNA"/>
</dbReference>
<feature type="domain" description="C2H2-type" evidence="8">
    <location>
        <begin position="467"/>
        <end position="494"/>
    </location>
</feature>
<dbReference type="SMART" id="SM00868">
    <property type="entry name" value="zf-AD"/>
    <property type="match status" value="1"/>
</dbReference>
<dbReference type="FunFam" id="3.30.160.60:FF:002343">
    <property type="entry name" value="Zinc finger protein 33A"/>
    <property type="match status" value="2"/>
</dbReference>
<keyword evidence="1 6" id="KW-0479">Metal-binding</keyword>
<feature type="domain" description="C2H2-type" evidence="8">
    <location>
        <begin position="397"/>
        <end position="421"/>
    </location>
</feature>
<proteinExistence type="predicted"/>
<dbReference type="PANTHER" id="PTHR24409">
    <property type="entry name" value="ZINC FINGER PROTEIN 142"/>
    <property type="match status" value="1"/>
</dbReference>
<dbReference type="SUPFAM" id="SSF57667">
    <property type="entry name" value="beta-beta-alpha zinc fingers"/>
    <property type="match status" value="5"/>
</dbReference>
<evidence type="ECO:0000313" key="10">
    <source>
        <dbReference type="EMBL" id="KAK0163728.1"/>
    </source>
</evidence>
<dbReference type="GO" id="GO:0000981">
    <property type="term" value="F:DNA-binding transcription factor activity, RNA polymerase II-specific"/>
    <property type="evidence" value="ECO:0007669"/>
    <property type="project" value="TreeGrafter"/>
</dbReference>
<dbReference type="Proteomes" id="UP001168990">
    <property type="component" value="Unassembled WGS sequence"/>
</dbReference>
<evidence type="ECO:0000256" key="7">
    <source>
        <dbReference type="SAM" id="MobiDB-lite"/>
    </source>
</evidence>
<evidence type="ECO:0000259" key="9">
    <source>
        <dbReference type="PROSITE" id="PS51915"/>
    </source>
</evidence>
<organism evidence="10 11">
    <name type="scientific">Microctonus aethiopoides</name>
    <dbReference type="NCBI Taxonomy" id="144406"/>
    <lineage>
        <taxon>Eukaryota</taxon>
        <taxon>Metazoa</taxon>
        <taxon>Ecdysozoa</taxon>
        <taxon>Arthropoda</taxon>
        <taxon>Hexapoda</taxon>
        <taxon>Insecta</taxon>
        <taxon>Pterygota</taxon>
        <taxon>Neoptera</taxon>
        <taxon>Endopterygota</taxon>
        <taxon>Hymenoptera</taxon>
        <taxon>Apocrita</taxon>
        <taxon>Ichneumonoidea</taxon>
        <taxon>Braconidae</taxon>
        <taxon>Euphorinae</taxon>
        <taxon>Microctonus</taxon>
    </lineage>
</organism>
<dbReference type="PROSITE" id="PS50157">
    <property type="entry name" value="ZINC_FINGER_C2H2_2"/>
    <property type="match status" value="10"/>
</dbReference>
<dbReference type="Pfam" id="PF07776">
    <property type="entry name" value="zf-AD"/>
    <property type="match status" value="1"/>
</dbReference>
<evidence type="ECO:0000256" key="4">
    <source>
        <dbReference type="ARBA" id="ARBA00022833"/>
    </source>
</evidence>
<dbReference type="Gene3D" id="3.30.160.60">
    <property type="entry name" value="Classic Zinc Finger"/>
    <property type="match status" value="8"/>
</dbReference>
<protein>
    <submittedName>
        <fullName evidence="10">Uncharacterized protein</fullName>
    </submittedName>
</protein>
<feature type="compositionally biased region" description="Polar residues" evidence="7">
    <location>
        <begin position="158"/>
        <end position="181"/>
    </location>
</feature>
<feature type="domain" description="C2H2-type" evidence="8">
    <location>
        <begin position="434"/>
        <end position="461"/>
    </location>
</feature>
<feature type="binding site" evidence="6">
    <location>
        <position position="56"/>
    </location>
    <ligand>
        <name>Zn(2+)</name>
        <dbReference type="ChEBI" id="CHEBI:29105"/>
    </ligand>
</feature>
<dbReference type="SMART" id="SM00355">
    <property type="entry name" value="ZnF_C2H2"/>
    <property type="match status" value="10"/>
</dbReference>
<keyword evidence="4 6" id="KW-0862">Zinc</keyword>
<sequence length="596" mass="67615">MSSLDYLDLCRLCLVKDRVSVPIFDGEGDVRQIFLKIAACLPVKVAREDKLPKKICDDCVYKVELFYQFWNTTANAEKQLLQWLGDVGLEEKQGYVSEVLSSEIMKQEESENRLDVSVMQATGEHTNNMAINMIDEMNLGIPIIMSTDQQITVPISSSNNVQTGQSVPGPSTRSRQNQVTPKSAIHDAEEDTKYNLSNDYCNYSGLAVKEEGEDATSGNRAIEPTTFVNVALACDEAGPSGLQQQKLVDMPAMGMQQSSEGDSKSGCRRVHGLRIGRGKKSKPVHNCVNCGAQYNHMTKLVEHLKNAHGIDNAFNCNECGKSFKSPMNIARHKLIHTGLKKFLCDICNYSCNQKTNLDLHKRRHIKNFNFKCNICNKKFATKTELIQHENIHINAKYCCQICDRTYLYKKNLTAHLRLCHSEILIDTGEPKTVHKCMHCSQTFFSLTQYKNHTKSHQSRNILSSRQFLCDLCGIKVSSKRTLEVHTRIHTGEKVINCEICGKGFSTKECLKVHQRIHTGEKPYICHQCGKDFSQRTSLVIHLRYHTGERPYWCQDCGKGFVTRSFLTKHRKIHMTEFKTLFCSISDGFNDTDKSEK</sequence>
<dbReference type="InterPro" id="IPR012934">
    <property type="entry name" value="Znf_AD"/>
</dbReference>
<dbReference type="PANTHER" id="PTHR24409:SF295">
    <property type="entry name" value="AZ2-RELATED"/>
    <property type="match status" value="1"/>
</dbReference>
<feature type="domain" description="C2H2-type" evidence="8">
    <location>
        <begin position="495"/>
        <end position="522"/>
    </location>
</feature>
<keyword evidence="2" id="KW-0677">Repeat</keyword>
<feature type="domain" description="C2H2-type" evidence="8">
    <location>
        <begin position="342"/>
        <end position="364"/>
    </location>
</feature>
<feature type="domain" description="C2H2-type" evidence="8">
    <location>
        <begin position="314"/>
        <end position="341"/>
    </location>
</feature>
<name>A0AA39F687_9HYME</name>
<dbReference type="GO" id="GO:0000977">
    <property type="term" value="F:RNA polymerase II transcription regulatory region sequence-specific DNA binding"/>
    <property type="evidence" value="ECO:0007669"/>
    <property type="project" value="TreeGrafter"/>
</dbReference>
<gene>
    <name evidence="10" type="ORF">PV328_002431</name>
</gene>
<feature type="domain" description="C2H2-type" evidence="8">
    <location>
        <begin position="523"/>
        <end position="550"/>
    </location>
</feature>
<evidence type="ECO:0000256" key="2">
    <source>
        <dbReference type="ARBA" id="ARBA00022737"/>
    </source>
</evidence>
<reference evidence="10" key="1">
    <citation type="journal article" date="2023" name="bioRxiv">
        <title>Scaffold-level genome assemblies of two parasitoid biocontrol wasps reveal the parthenogenesis mechanism and an associated novel virus.</title>
        <authorList>
            <person name="Inwood S."/>
            <person name="Skelly J."/>
            <person name="Guhlin J."/>
            <person name="Harrop T."/>
            <person name="Goldson S."/>
            <person name="Dearden P."/>
        </authorList>
    </citation>
    <scope>NUCLEOTIDE SEQUENCE</scope>
    <source>
        <strain evidence="10">Irish</strain>
        <tissue evidence="10">Whole body</tissue>
    </source>
</reference>
<comment type="caution">
    <text evidence="10">The sequence shown here is derived from an EMBL/GenBank/DDBJ whole genome shotgun (WGS) entry which is preliminary data.</text>
</comment>
<feature type="binding site" evidence="6">
    <location>
        <position position="13"/>
    </location>
    <ligand>
        <name>Zn(2+)</name>
        <dbReference type="ChEBI" id="CHEBI:29105"/>
    </ligand>
</feature>
<feature type="domain" description="ZAD" evidence="9">
    <location>
        <begin position="8"/>
        <end position="83"/>
    </location>
</feature>
<feature type="binding site" evidence="6">
    <location>
        <position position="10"/>
    </location>
    <ligand>
        <name>Zn(2+)</name>
        <dbReference type="ChEBI" id="CHEBI:29105"/>
    </ligand>
</feature>
<feature type="domain" description="C2H2-type" evidence="8">
    <location>
        <begin position="370"/>
        <end position="397"/>
    </location>
</feature>
<dbReference type="AlphaFoldDB" id="A0AA39F687"/>
<dbReference type="Gene3D" id="3.40.1800.20">
    <property type="match status" value="1"/>
</dbReference>
<evidence type="ECO:0000313" key="11">
    <source>
        <dbReference type="Proteomes" id="UP001168990"/>
    </source>
</evidence>
<dbReference type="InterPro" id="IPR013087">
    <property type="entry name" value="Znf_C2H2_type"/>
</dbReference>
<evidence type="ECO:0000256" key="1">
    <source>
        <dbReference type="ARBA" id="ARBA00022723"/>
    </source>
</evidence>
<feature type="domain" description="C2H2-type" evidence="8">
    <location>
        <begin position="285"/>
        <end position="313"/>
    </location>
</feature>
<dbReference type="SUPFAM" id="SSF57716">
    <property type="entry name" value="Glucocorticoid receptor-like (DNA-binding domain)"/>
    <property type="match status" value="1"/>
</dbReference>
<keyword evidence="3 5" id="KW-0863">Zinc-finger</keyword>
<evidence type="ECO:0000256" key="6">
    <source>
        <dbReference type="PROSITE-ProRule" id="PRU01263"/>
    </source>
</evidence>
<keyword evidence="11" id="KW-1185">Reference proteome</keyword>
<dbReference type="GO" id="GO:0008270">
    <property type="term" value="F:zinc ion binding"/>
    <property type="evidence" value="ECO:0007669"/>
    <property type="project" value="UniProtKB-UniRule"/>
</dbReference>
<dbReference type="FunFam" id="3.30.160.60:FF:000557">
    <property type="entry name" value="zinc finger and SCAN domain-containing protein 29"/>
    <property type="match status" value="1"/>
</dbReference>